<feature type="domain" description="Prepilin type IV endopeptidase peptidase" evidence="3">
    <location>
        <begin position="10"/>
        <end position="119"/>
    </location>
</feature>
<dbReference type="PANTHER" id="PTHR30487">
    <property type="entry name" value="TYPE 4 PREPILIN-LIKE PROTEINS LEADER PEPTIDE-PROCESSING ENZYME"/>
    <property type="match status" value="1"/>
</dbReference>
<dbReference type="EC" id="3.4.23.-" evidence="4"/>
<sequence>MSLQLLSLSFLAALLLAAVACDLHQRRIPNALVLYGMALGLAFQAFAAAGQGLLQDGSQGVAAALLGGVAGLALFLPFYALRMLGAGDVKLLAMVGVWLGATAVLQVALWTVLAGALLSLGVMLATGSLRTVGRNLRTLFTLASLRCASGATPQGTAATGRLPYGLAIAAGSGVEMARLLLSA</sequence>
<comment type="caution">
    <text evidence="4">The sequence shown here is derived from an EMBL/GenBank/DDBJ whole genome shotgun (WGS) entry which is preliminary data.</text>
</comment>
<dbReference type="Gene3D" id="1.20.120.1220">
    <property type="match status" value="1"/>
</dbReference>
<keyword evidence="2" id="KW-1133">Transmembrane helix</keyword>
<evidence type="ECO:0000256" key="2">
    <source>
        <dbReference type="SAM" id="Phobius"/>
    </source>
</evidence>
<keyword evidence="5" id="KW-1185">Reference proteome</keyword>
<name>A0ABU5IIN0_9BURK</name>
<evidence type="ECO:0000313" key="4">
    <source>
        <dbReference type="EMBL" id="MDZ5458858.1"/>
    </source>
</evidence>
<proteinExistence type="inferred from homology"/>
<feature type="transmembrane region" description="Helical" evidence="2">
    <location>
        <begin position="61"/>
        <end position="80"/>
    </location>
</feature>
<dbReference type="PANTHER" id="PTHR30487:SF0">
    <property type="entry name" value="PREPILIN LEADER PEPTIDASE_N-METHYLTRANSFERASE-RELATED"/>
    <property type="match status" value="1"/>
</dbReference>
<evidence type="ECO:0000313" key="5">
    <source>
        <dbReference type="Proteomes" id="UP001293718"/>
    </source>
</evidence>
<dbReference type="EMBL" id="JAXOJX010000035">
    <property type="protein sequence ID" value="MDZ5458858.1"/>
    <property type="molecule type" value="Genomic_DNA"/>
</dbReference>
<dbReference type="InterPro" id="IPR000045">
    <property type="entry name" value="Prepilin_IV_endopep_pep"/>
</dbReference>
<dbReference type="RefSeq" id="WP_066333636.1">
    <property type="nucleotide sequence ID" value="NZ_JAXOJX010000035.1"/>
</dbReference>
<keyword evidence="2" id="KW-0812">Transmembrane</keyword>
<dbReference type="Proteomes" id="UP001293718">
    <property type="component" value="Unassembled WGS sequence"/>
</dbReference>
<reference evidence="4 5" key="1">
    <citation type="submission" date="2023-11" db="EMBL/GenBank/DDBJ databases">
        <title>Draft genome of Azohydromonas lata strain H1 (DSM1123), a polyhydroxyalkanoate producer.</title>
        <authorList>
            <person name="Traversa D."/>
            <person name="D'Addabbo P."/>
            <person name="Pazzani C."/>
            <person name="Manzari C."/>
            <person name="Chiara M."/>
            <person name="Scrascia M."/>
        </authorList>
    </citation>
    <scope>NUCLEOTIDE SEQUENCE [LARGE SCALE GENOMIC DNA]</scope>
    <source>
        <strain evidence="4 5">H1</strain>
    </source>
</reference>
<dbReference type="GO" id="GO:0016787">
    <property type="term" value="F:hydrolase activity"/>
    <property type="evidence" value="ECO:0007669"/>
    <property type="project" value="UniProtKB-KW"/>
</dbReference>
<keyword evidence="2" id="KW-0472">Membrane</keyword>
<dbReference type="InterPro" id="IPR050882">
    <property type="entry name" value="Prepilin_peptidase/N-MTase"/>
</dbReference>
<dbReference type="Pfam" id="PF01478">
    <property type="entry name" value="Peptidase_A24"/>
    <property type="match status" value="1"/>
</dbReference>
<gene>
    <name evidence="4" type="ORF">SM757_19940</name>
</gene>
<organism evidence="4 5">
    <name type="scientific">Azohydromonas lata</name>
    <dbReference type="NCBI Taxonomy" id="45677"/>
    <lineage>
        <taxon>Bacteria</taxon>
        <taxon>Pseudomonadati</taxon>
        <taxon>Pseudomonadota</taxon>
        <taxon>Betaproteobacteria</taxon>
        <taxon>Burkholderiales</taxon>
        <taxon>Sphaerotilaceae</taxon>
        <taxon>Azohydromonas</taxon>
    </lineage>
</organism>
<accession>A0ABU5IIN0</accession>
<evidence type="ECO:0000256" key="1">
    <source>
        <dbReference type="ARBA" id="ARBA00005801"/>
    </source>
</evidence>
<comment type="similarity">
    <text evidence="1">Belongs to the peptidase A24 family.</text>
</comment>
<protein>
    <submittedName>
        <fullName evidence="4">A24 family peptidase</fullName>
        <ecNumber evidence="4">3.4.23.-</ecNumber>
    </submittedName>
</protein>
<feature type="transmembrane region" description="Helical" evidence="2">
    <location>
        <begin position="31"/>
        <end position="49"/>
    </location>
</feature>
<feature type="transmembrane region" description="Helical" evidence="2">
    <location>
        <begin position="92"/>
        <end position="125"/>
    </location>
</feature>
<evidence type="ECO:0000259" key="3">
    <source>
        <dbReference type="Pfam" id="PF01478"/>
    </source>
</evidence>
<keyword evidence="4" id="KW-0378">Hydrolase</keyword>